<evidence type="ECO:0000259" key="13">
    <source>
        <dbReference type="Pfam" id="PF01694"/>
    </source>
</evidence>
<comment type="function">
    <text evidence="11">Serine protease involved in intramembrane proteolysis.</text>
</comment>
<comment type="subcellular location">
    <subcellularLocation>
        <location evidence="2 11">Membrane</location>
        <topology evidence="2 11">Multi-pass membrane protein</topology>
    </subcellularLocation>
</comment>
<feature type="transmembrane region" description="Helical" evidence="11">
    <location>
        <begin position="379"/>
        <end position="400"/>
    </location>
</feature>
<dbReference type="GO" id="GO:0006508">
    <property type="term" value="P:proteolysis"/>
    <property type="evidence" value="ECO:0007669"/>
    <property type="project" value="UniProtKB-KW"/>
</dbReference>
<proteinExistence type="inferred from homology"/>
<accession>A0A7S3L8V8</accession>
<feature type="transmembrane region" description="Helical" evidence="11">
    <location>
        <begin position="348"/>
        <end position="367"/>
    </location>
</feature>
<evidence type="ECO:0000256" key="12">
    <source>
        <dbReference type="SAM" id="MobiDB-lite"/>
    </source>
</evidence>
<sequence length="533" mass="59702">MGRKDYPQGLCGDTSYTTEPGILTTFSHSQSGISEPTEIEVTGKARGLGDKKMSPEEETQSVTSHEYLPSTLGELVEEVEEDADEIERRKYSISQLVACLGSGADISDLPPELERRVRDFHLAQQKRNDKYGTMTAGGVYGMYVHLASVRIDLEWAEDAAWRRHNDEPYLAWTDFDDIRIRGFNRPWLTYAFIFTCSVMMFLEFAFNSWSMESLDLNPLIGPSAQTLRELGARDTNLIVEHGQWWRLFTPLVLHAGIVHYLFNMAAFFFIGGAVEQSHGMFNTFLIFMISGVGGNILSAIFLSQYISVGASGGIFGLIGACLADIMLNWNILFLKSGEDDDKTRKRNFWAIFWIFIEIVVNILLGTTPLIDNFTHLGGGLYGFCCGLSTIEAAVIGFFGYKATYCDQIRSFLIRFFGLIASVIFIMLTTAWLASSEPGENPCPGCRYFSCVPFPWWSSDKWWQCDDCDSVTANLISNSGSEFYSRINLTCPNNETEIIDVSGSMIPATAESLEEMASKLPGYCRDYCSEVFSN</sequence>
<evidence type="ECO:0000256" key="1">
    <source>
        <dbReference type="ARBA" id="ARBA00000156"/>
    </source>
</evidence>
<evidence type="ECO:0000256" key="4">
    <source>
        <dbReference type="ARBA" id="ARBA00013039"/>
    </source>
</evidence>
<evidence type="ECO:0000256" key="7">
    <source>
        <dbReference type="ARBA" id="ARBA00022801"/>
    </source>
</evidence>
<evidence type="ECO:0000256" key="3">
    <source>
        <dbReference type="ARBA" id="ARBA00009045"/>
    </source>
</evidence>
<dbReference type="EC" id="3.4.21.105" evidence="4"/>
<evidence type="ECO:0000256" key="10">
    <source>
        <dbReference type="ARBA" id="ARBA00023136"/>
    </source>
</evidence>
<dbReference type="PANTHER" id="PTHR22936:SF69">
    <property type="entry name" value="RHOMBOID-LIKE PROTEIN"/>
    <property type="match status" value="1"/>
</dbReference>
<evidence type="ECO:0000256" key="2">
    <source>
        <dbReference type="ARBA" id="ARBA00004141"/>
    </source>
</evidence>
<organism evidence="14">
    <name type="scientific">Amphora coffeiformis</name>
    <dbReference type="NCBI Taxonomy" id="265554"/>
    <lineage>
        <taxon>Eukaryota</taxon>
        <taxon>Sar</taxon>
        <taxon>Stramenopiles</taxon>
        <taxon>Ochrophyta</taxon>
        <taxon>Bacillariophyta</taxon>
        <taxon>Bacillariophyceae</taxon>
        <taxon>Bacillariophycidae</taxon>
        <taxon>Thalassiophysales</taxon>
        <taxon>Catenulaceae</taxon>
        <taxon>Amphora</taxon>
    </lineage>
</organism>
<evidence type="ECO:0000256" key="11">
    <source>
        <dbReference type="RuleBase" id="RU362115"/>
    </source>
</evidence>
<gene>
    <name evidence="14" type="ORF">ACOF00016_LOCUS8476</name>
</gene>
<dbReference type="GO" id="GO:0004252">
    <property type="term" value="F:serine-type endopeptidase activity"/>
    <property type="evidence" value="ECO:0007669"/>
    <property type="project" value="InterPro"/>
</dbReference>
<dbReference type="InterPro" id="IPR035952">
    <property type="entry name" value="Rhomboid-like_sf"/>
</dbReference>
<feature type="transmembrane region" description="Helical" evidence="11">
    <location>
        <begin position="281"/>
        <end position="302"/>
    </location>
</feature>
<reference evidence="14" key="1">
    <citation type="submission" date="2021-01" db="EMBL/GenBank/DDBJ databases">
        <authorList>
            <person name="Corre E."/>
            <person name="Pelletier E."/>
            <person name="Niang G."/>
            <person name="Scheremetjew M."/>
            <person name="Finn R."/>
            <person name="Kale V."/>
            <person name="Holt S."/>
            <person name="Cochrane G."/>
            <person name="Meng A."/>
            <person name="Brown T."/>
            <person name="Cohen L."/>
        </authorList>
    </citation>
    <scope>NUCLEOTIDE SEQUENCE</scope>
    <source>
        <strain evidence="14">CCMP127</strain>
    </source>
</reference>
<feature type="region of interest" description="Disordered" evidence="12">
    <location>
        <begin position="43"/>
        <end position="66"/>
    </location>
</feature>
<dbReference type="SUPFAM" id="SSF144091">
    <property type="entry name" value="Rhomboid-like"/>
    <property type="match status" value="1"/>
</dbReference>
<feature type="transmembrane region" description="Helical" evidence="11">
    <location>
        <begin position="412"/>
        <end position="433"/>
    </location>
</feature>
<keyword evidence="6 11" id="KW-0812">Transmembrane</keyword>
<feature type="transmembrane region" description="Helical" evidence="11">
    <location>
        <begin position="251"/>
        <end position="274"/>
    </location>
</feature>
<evidence type="ECO:0000256" key="6">
    <source>
        <dbReference type="ARBA" id="ARBA00022692"/>
    </source>
</evidence>
<keyword evidence="9 11" id="KW-1133">Transmembrane helix</keyword>
<feature type="compositionally biased region" description="Basic and acidic residues" evidence="12">
    <location>
        <begin position="43"/>
        <end position="55"/>
    </location>
</feature>
<keyword evidence="5 11" id="KW-0645">Protease</keyword>
<dbReference type="InterPro" id="IPR022764">
    <property type="entry name" value="Peptidase_S54_rhomboid_dom"/>
</dbReference>
<name>A0A7S3L8V8_9STRA</name>
<comment type="catalytic activity">
    <reaction evidence="1 11">
        <text>Cleaves type-1 transmembrane domains using a catalytic dyad composed of serine and histidine that are contributed by different transmembrane domains.</text>
        <dbReference type="EC" id="3.4.21.105"/>
    </reaction>
</comment>
<protein>
    <recommendedName>
        <fullName evidence="4">rhomboid protease</fullName>
        <ecNumber evidence="4">3.4.21.105</ecNumber>
    </recommendedName>
</protein>
<keyword evidence="7 11" id="KW-0378">Hydrolase</keyword>
<evidence type="ECO:0000256" key="9">
    <source>
        <dbReference type="ARBA" id="ARBA00022989"/>
    </source>
</evidence>
<dbReference type="GO" id="GO:0016020">
    <property type="term" value="C:membrane"/>
    <property type="evidence" value="ECO:0007669"/>
    <property type="project" value="UniProtKB-SubCell"/>
</dbReference>
<evidence type="ECO:0000313" key="14">
    <source>
        <dbReference type="EMBL" id="CAE0411080.1"/>
    </source>
</evidence>
<evidence type="ECO:0000256" key="8">
    <source>
        <dbReference type="ARBA" id="ARBA00022825"/>
    </source>
</evidence>
<comment type="similarity">
    <text evidence="3 11">Belongs to the peptidase S54 family.</text>
</comment>
<keyword evidence="10 11" id="KW-0472">Membrane</keyword>
<dbReference type="EMBL" id="HBIM01010112">
    <property type="protein sequence ID" value="CAE0411080.1"/>
    <property type="molecule type" value="Transcribed_RNA"/>
</dbReference>
<evidence type="ECO:0000256" key="5">
    <source>
        <dbReference type="ARBA" id="ARBA00022670"/>
    </source>
</evidence>
<feature type="transmembrane region" description="Helical" evidence="11">
    <location>
        <begin position="187"/>
        <end position="206"/>
    </location>
</feature>
<feature type="domain" description="Peptidase S54 rhomboid" evidence="13">
    <location>
        <begin position="242"/>
        <end position="388"/>
    </location>
</feature>
<dbReference type="InterPro" id="IPR002610">
    <property type="entry name" value="Peptidase_S54_rhomboid-like"/>
</dbReference>
<feature type="transmembrane region" description="Helical" evidence="11">
    <location>
        <begin position="308"/>
        <end position="327"/>
    </location>
</feature>
<dbReference type="AlphaFoldDB" id="A0A7S3L8V8"/>
<dbReference type="Pfam" id="PF01694">
    <property type="entry name" value="Rhomboid"/>
    <property type="match status" value="1"/>
</dbReference>
<dbReference type="Gene3D" id="1.20.1540.10">
    <property type="entry name" value="Rhomboid-like"/>
    <property type="match status" value="1"/>
</dbReference>
<dbReference type="PANTHER" id="PTHR22936">
    <property type="entry name" value="RHOMBOID-RELATED"/>
    <property type="match status" value="1"/>
</dbReference>
<keyword evidence="8 11" id="KW-0720">Serine protease</keyword>